<keyword evidence="3" id="KW-1185">Reference proteome</keyword>
<accession>M4BMS4</accession>
<dbReference type="AlphaFoldDB" id="M4BMS4"/>
<dbReference type="VEuPathDB" id="FungiDB:HpaG807711"/>
<evidence type="ECO:0008006" key="4">
    <source>
        <dbReference type="Google" id="ProtNLM"/>
    </source>
</evidence>
<name>M4BMS4_HYAAE</name>
<dbReference type="InParanoid" id="M4BMS4"/>
<organism evidence="2 3">
    <name type="scientific">Hyaloperonospora arabidopsidis (strain Emoy2)</name>
    <name type="common">Downy mildew agent</name>
    <name type="synonym">Peronospora arabidopsidis</name>
    <dbReference type="NCBI Taxonomy" id="559515"/>
    <lineage>
        <taxon>Eukaryota</taxon>
        <taxon>Sar</taxon>
        <taxon>Stramenopiles</taxon>
        <taxon>Oomycota</taxon>
        <taxon>Peronosporomycetes</taxon>
        <taxon>Peronosporales</taxon>
        <taxon>Peronosporaceae</taxon>
        <taxon>Hyaloperonospora</taxon>
    </lineage>
</organism>
<dbReference type="SUPFAM" id="SSF50156">
    <property type="entry name" value="PDZ domain-like"/>
    <property type="match status" value="2"/>
</dbReference>
<sequence>MAGQSALSPQSWSSTHVDFKSLRFVVWTGGDPGFTLTTARPSESGTYSVDFDEDAELRVDTVTAPKVWEAGIRPGDILETVSGKRVHTMDSEAALVLVRMSKSPSIIRFRSPTSGTRKRFDIVLRGQKLGVFFTGDGRHEIPVVTRIGSRSSSQDSDRDAASSFFEARLGDVLVAVNGKDAIAAGLHMTSEYLETCPRPLKFTFERITNNERFDHQATSEESVEHRQAYPTLHQTISSAAVSALAARETASLRCKAFLKTLMPKNVPSPLSPVNRGTGHRSRNFGIGRDNVVIEWNRGPLGLTLLEDAISGVPIVNRLTGKGLSANMERLQHGFQLYSINGVQVKACSLKDLYRDLLALPKPVALVFCPPLSNGTSDESSESQCSASSLSSSTVPDISGPNEIELSQDDHQALAPVSAAQHRCPEQSIHDKKEYEVTCRPIMIKSRRRRTRLVTCLPDVDTQSSTKFSGSPHLVCRVTLSDTCSCRSITGAPSG</sequence>
<reference evidence="2" key="2">
    <citation type="submission" date="2015-06" db="UniProtKB">
        <authorList>
            <consortium name="EnsemblProtists"/>
        </authorList>
    </citation>
    <scope>IDENTIFICATION</scope>
    <source>
        <strain evidence="2">Emoy2</strain>
    </source>
</reference>
<dbReference type="HOGENOM" id="CLU_552604_0_0_1"/>
<evidence type="ECO:0000256" key="1">
    <source>
        <dbReference type="SAM" id="MobiDB-lite"/>
    </source>
</evidence>
<dbReference type="Gene3D" id="2.30.42.10">
    <property type="match status" value="1"/>
</dbReference>
<evidence type="ECO:0000313" key="2">
    <source>
        <dbReference type="EnsemblProtists" id="HpaP807711"/>
    </source>
</evidence>
<protein>
    <recommendedName>
        <fullName evidence="4">PDZ domain-containing protein</fullName>
    </recommendedName>
</protein>
<evidence type="ECO:0000313" key="3">
    <source>
        <dbReference type="Proteomes" id="UP000011713"/>
    </source>
</evidence>
<dbReference type="EnsemblProtists" id="HpaT807711">
    <property type="protein sequence ID" value="HpaP807711"/>
    <property type="gene ID" value="HpaG807711"/>
</dbReference>
<proteinExistence type="predicted"/>
<feature type="region of interest" description="Disordered" evidence="1">
    <location>
        <begin position="373"/>
        <end position="403"/>
    </location>
</feature>
<dbReference type="InterPro" id="IPR036034">
    <property type="entry name" value="PDZ_sf"/>
</dbReference>
<dbReference type="eggNOG" id="ENOG502RYSX">
    <property type="taxonomic scope" value="Eukaryota"/>
</dbReference>
<dbReference type="Proteomes" id="UP000011713">
    <property type="component" value="Unassembled WGS sequence"/>
</dbReference>
<reference evidence="3" key="1">
    <citation type="journal article" date="2010" name="Science">
        <title>Signatures of adaptation to obligate biotrophy in the Hyaloperonospora arabidopsidis genome.</title>
        <authorList>
            <person name="Baxter L."/>
            <person name="Tripathy S."/>
            <person name="Ishaque N."/>
            <person name="Boot N."/>
            <person name="Cabral A."/>
            <person name="Kemen E."/>
            <person name="Thines M."/>
            <person name="Ah-Fong A."/>
            <person name="Anderson R."/>
            <person name="Badejoko W."/>
            <person name="Bittner-Eddy P."/>
            <person name="Boore J.L."/>
            <person name="Chibucos M.C."/>
            <person name="Coates M."/>
            <person name="Dehal P."/>
            <person name="Delehaunty K."/>
            <person name="Dong S."/>
            <person name="Downton P."/>
            <person name="Dumas B."/>
            <person name="Fabro G."/>
            <person name="Fronick C."/>
            <person name="Fuerstenberg S.I."/>
            <person name="Fulton L."/>
            <person name="Gaulin E."/>
            <person name="Govers F."/>
            <person name="Hughes L."/>
            <person name="Humphray S."/>
            <person name="Jiang R.H."/>
            <person name="Judelson H."/>
            <person name="Kamoun S."/>
            <person name="Kyung K."/>
            <person name="Meijer H."/>
            <person name="Minx P."/>
            <person name="Morris P."/>
            <person name="Nelson J."/>
            <person name="Phuntumart V."/>
            <person name="Qutob D."/>
            <person name="Rehmany A."/>
            <person name="Rougon-Cardoso A."/>
            <person name="Ryden P."/>
            <person name="Torto-Alalibo T."/>
            <person name="Studholme D."/>
            <person name="Wang Y."/>
            <person name="Win J."/>
            <person name="Wood J."/>
            <person name="Clifton S.W."/>
            <person name="Rogers J."/>
            <person name="Van den Ackerveken G."/>
            <person name="Jones J.D."/>
            <person name="McDowell J.M."/>
            <person name="Beynon J."/>
            <person name="Tyler B.M."/>
        </authorList>
    </citation>
    <scope>NUCLEOTIDE SEQUENCE [LARGE SCALE GENOMIC DNA]</scope>
    <source>
        <strain evidence="3">Emoy2</strain>
    </source>
</reference>
<feature type="compositionally biased region" description="Low complexity" evidence="1">
    <location>
        <begin position="381"/>
        <end position="392"/>
    </location>
</feature>
<dbReference type="EMBL" id="JH598426">
    <property type="status" value="NOT_ANNOTATED_CDS"/>
    <property type="molecule type" value="Genomic_DNA"/>
</dbReference>